<dbReference type="SUPFAM" id="SSF103515">
    <property type="entry name" value="Autotransporter"/>
    <property type="match status" value="1"/>
</dbReference>
<dbReference type="InterPro" id="IPR006315">
    <property type="entry name" value="OM_autotransptr_brl_dom"/>
</dbReference>
<reference evidence="3 4" key="1">
    <citation type="submission" date="2024-01" db="EMBL/GenBank/DDBJ databases">
        <title>Uliginosibacterium soil sp. nov.</title>
        <authorList>
            <person name="Lv Y."/>
        </authorList>
    </citation>
    <scope>NUCLEOTIDE SEQUENCE [LARGE SCALE GENOMIC DNA]</scope>
    <source>
        <strain evidence="3 4">H3</strain>
    </source>
</reference>
<feature type="signal peptide" evidence="1">
    <location>
        <begin position="1"/>
        <end position="19"/>
    </location>
</feature>
<feature type="domain" description="Autotransporter" evidence="2">
    <location>
        <begin position="573"/>
        <end position="856"/>
    </location>
</feature>
<name>A0ABU6K542_9RHOO</name>
<keyword evidence="4" id="KW-1185">Reference proteome</keyword>
<evidence type="ECO:0000256" key="1">
    <source>
        <dbReference type="SAM" id="SignalP"/>
    </source>
</evidence>
<keyword evidence="1" id="KW-0732">Signal</keyword>
<sequence length="856" mass="85414">MSVALTAALAMMASAEVRAACITLSSNATVTGPTSTCLTWAGGNLSLTNNGTLNGPSSPQVEATGSLPGTLTNRGLISGASIGVLNSGTISLLNNNGGRITGATSAISLGSGSRITSLFNNVNGTLTGTISGQTAILSSGGTIGTLTNNGLIGGTTRGISMLSGANFTSLLNNTGGTISGPTAISASNSTIGTLTNTGRITGTTLGIKLVSAASITSLINNAGGTISGPTAILSSAGTIGTLTNTGLISGSSFALNGVFGTIANNGGTIAGNIQGTSGSPLTITGGTGSTFGTLTGSGSSIGTITNTSSNLVFSSGNLLLNDHINVGSNTVTNSGATLQVNNTIAITGNYTQNAGATLNIGVANGAVTTGVVSADSGYGRLVISGVATFNAGSGVALKKLSSYAFAQGQRFVVAQANNGSANFNASALNYSADSYSGGIYGTSVTDSDDSTKTDLVVTLGTPPPAPTPTPTPTPSATTPIIAATTPDAVSSLSGLFRYGGTNADMLNMFNAAAALGATAEANRAGAQLSPAANTASTVQSAQAPTQAVVDVASSRVDMLRTAQVAGSGVSTGEQGSNIASWGQAFGGKANQSDRSDTSGYRAGYSGLLIGADTAINPQWRVGGLINYANTSVDATGDNTGSSSHIKGYGLLGYGGYTAERWYLNLSGGAVKQKYDTQRSVSYTGFSGNATGQYEGTQYIASGLAGFPVKLDTAMTLTPITGLTWSHLIQEAYTETGSTAALHVNATSATSLRSDLGAKLERTFKTSYGEITPIALVSWRHEFRDTSVQSVANFAADTSGATSFTTRGSTGQADTGVLVLGATLARSQNLTLAAHYTLNAANGYTSQTADLRLRYEF</sequence>
<evidence type="ECO:0000259" key="2">
    <source>
        <dbReference type="PROSITE" id="PS51208"/>
    </source>
</evidence>
<feature type="chain" id="PRO_5046669079" evidence="1">
    <location>
        <begin position="20"/>
        <end position="856"/>
    </location>
</feature>
<organism evidence="3 4">
    <name type="scientific">Uliginosibacterium silvisoli</name>
    <dbReference type="NCBI Taxonomy" id="3114758"/>
    <lineage>
        <taxon>Bacteria</taxon>
        <taxon>Pseudomonadati</taxon>
        <taxon>Pseudomonadota</taxon>
        <taxon>Betaproteobacteria</taxon>
        <taxon>Rhodocyclales</taxon>
        <taxon>Zoogloeaceae</taxon>
        <taxon>Uliginosibacterium</taxon>
    </lineage>
</organism>
<protein>
    <submittedName>
        <fullName evidence="3">Autotransporter domain-containing protein</fullName>
    </submittedName>
</protein>
<dbReference type="Proteomes" id="UP001331561">
    <property type="component" value="Unassembled WGS sequence"/>
</dbReference>
<accession>A0ABU6K542</accession>
<evidence type="ECO:0000313" key="4">
    <source>
        <dbReference type="Proteomes" id="UP001331561"/>
    </source>
</evidence>
<comment type="caution">
    <text evidence="3">The sequence shown here is derived from an EMBL/GenBank/DDBJ whole genome shotgun (WGS) entry which is preliminary data.</text>
</comment>
<dbReference type="Gene3D" id="2.40.128.130">
    <property type="entry name" value="Autotransporter beta-domain"/>
    <property type="match status" value="1"/>
</dbReference>
<dbReference type="NCBIfam" id="TIGR01414">
    <property type="entry name" value="autotrans_barl"/>
    <property type="match status" value="1"/>
</dbReference>
<dbReference type="InterPro" id="IPR036709">
    <property type="entry name" value="Autotransporte_beta_dom_sf"/>
</dbReference>
<dbReference type="Pfam" id="PF03797">
    <property type="entry name" value="Autotransporter"/>
    <property type="match status" value="1"/>
</dbReference>
<proteinExistence type="predicted"/>
<evidence type="ECO:0000313" key="3">
    <source>
        <dbReference type="EMBL" id="MEC5386572.1"/>
    </source>
</evidence>
<dbReference type="SMART" id="SM00869">
    <property type="entry name" value="Autotransporter"/>
    <property type="match status" value="1"/>
</dbReference>
<gene>
    <name evidence="3" type="ORF">VVD49_12620</name>
</gene>
<dbReference type="PROSITE" id="PS51208">
    <property type="entry name" value="AUTOTRANSPORTER"/>
    <property type="match status" value="1"/>
</dbReference>
<dbReference type="InterPro" id="IPR005546">
    <property type="entry name" value="Autotransporte_beta"/>
</dbReference>
<dbReference type="RefSeq" id="WP_327599532.1">
    <property type="nucleotide sequence ID" value="NZ_JAYXHS010000002.1"/>
</dbReference>
<dbReference type="EMBL" id="JAYXHS010000002">
    <property type="protein sequence ID" value="MEC5386572.1"/>
    <property type="molecule type" value="Genomic_DNA"/>
</dbReference>